<dbReference type="CDD" id="cd10815">
    <property type="entry name" value="GH38N_AMII_EcMngB_like"/>
    <property type="match status" value="1"/>
</dbReference>
<dbReference type="PANTHER" id="PTHR46017:SF2">
    <property type="entry name" value="MANNOSYLGLYCERATE HYDROLASE"/>
    <property type="match status" value="1"/>
</dbReference>
<dbReference type="Proteomes" id="UP000278241">
    <property type="component" value="Unassembled WGS sequence"/>
</dbReference>
<comment type="caution">
    <text evidence="6">The sequence shown here is derived from an EMBL/GenBank/DDBJ whole genome shotgun (WGS) entry which is preliminary data.</text>
</comment>
<name>A0ABY0AQC0_9ENTR</name>
<dbReference type="InterPro" id="IPR011682">
    <property type="entry name" value="Glyco_hydro_38_C"/>
</dbReference>
<dbReference type="Pfam" id="PF07748">
    <property type="entry name" value="Glyco_hydro_38C"/>
    <property type="match status" value="1"/>
</dbReference>
<dbReference type="SUPFAM" id="SSF74650">
    <property type="entry name" value="Galactose mutarotase-like"/>
    <property type="match status" value="1"/>
</dbReference>
<evidence type="ECO:0000313" key="6">
    <source>
        <dbReference type="EMBL" id="RTN22812.1"/>
    </source>
</evidence>
<dbReference type="RefSeq" id="WP_126545595.1">
    <property type="nucleotide sequence ID" value="NZ_RXRX01000009.1"/>
</dbReference>
<reference evidence="6 7" key="1">
    <citation type="submission" date="2018-12" db="EMBL/GenBank/DDBJ databases">
        <title>The Batch Genome Submission of Enterobacter spp. strains.</title>
        <authorList>
            <person name="Wei L."/>
            <person name="Wu W."/>
            <person name="Lin J."/>
            <person name="Zhang X."/>
            <person name="Feng Y."/>
            <person name="Zong Z."/>
        </authorList>
    </citation>
    <scope>NUCLEOTIDE SEQUENCE [LARGE SCALE GENOMIC DNA]</scope>
    <source>
        <strain evidence="6 7">WCHEM090044</strain>
    </source>
</reference>
<dbReference type="InterPro" id="IPR000602">
    <property type="entry name" value="Glyco_hydro_38_N"/>
</dbReference>
<dbReference type="Pfam" id="PF09261">
    <property type="entry name" value="Alpha-mann_mid"/>
    <property type="match status" value="1"/>
</dbReference>
<keyword evidence="3" id="KW-0378">Hydrolase</keyword>
<dbReference type="SMART" id="SM00872">
    <property type="entry name" value="Alpha-mann_mid"/>
    <property type="match status" value="1"/>
</dbReference>
<proteinExistence type="inferred from homology"/>
<dbReference type="InterPro" id="IPR037094">
    <property type="entry name" value="Glyco_hydro_38_cen_sf"/>
</dbReference>
<comment type="similarity">
    <text evidence="1">Belongs to the glycosyl hydrolase 38 family.</text>
</comment>
<gene>
    <name evidence="6" type="ORF">EKN94_15330</name>
</gene>
<dbReference type="Gene3D" id="1.20.1270.50">
    <property type="entry name" value="Glycoside hydrolase family 38, central domain"/>
    <property type="match status" value="1"/>
</dbReference>
<dbReference type="SUPFAM" id="SSF88688">
    <property type="entry name" value="Families 57/38 glycoside transferase middle domain"/>
    <property type="match status" value="1"/>
</dbReference>
<keyword evidence="2" id="KW-0479">Metal-binding</keyword>
<dbReference type="PANTHER" id="PTHR46017">
    <property type="entry name" value="ALPHA-MANNOSIDASE 2C1"/>
    <property type="match status" value="1"/>
</dbReference>
<evidence type="ECO:0000256" key="1">
    <source>
        <dbReference type="ARBA" id="ARBA00009792"/>
    </source>
</evidence>
<evidence type="ECO:0000256" key="2">
    <source>
        <dbReference type="ARBA" id="ARBA00022723"/>
    </source>
</evidence>
<keyword evidence="4" id="KW-0326">Glycosidase</keyword>
<feature type="domain" description="Glycoside hydrolase family 38 central" evidence="5">
    <location>
        <begin position="277"/>
        <end position="355"/>
    </location>
</feature>
<sequence length="865" mass="97160">MNQIHVIAHTHWDQEWYFTRQDSMVLASYNFADVIDTLEQDPAYCCYHLDGQMAVVDDFLAMNPDYRVRLEALVREKRIFVGPWYTQTDTYNVHGESIIRNLKYGIFAARTLGHAMQVGYLPDTFGHNAQMPMILQGCNIDNIVFWRGIDHDRHAKSSQFLWRAPSGATVIACAMAFGYGAAKNMRSEACHLQGKIYPMVNLLRSRSGINDLLLPCGGDQVNIDPALPKILTIASAQSPEQDRYLISSLEHYVNILREQREQFDLWEGELKSPRYTRIHKTIGSVRYDIKKKNDEVEQFILRQLEPTIAMARHQGIPVNLSVVDTLWKKLLRSHAHDSIGGCNSDATNRDILHRLEQTEQLCHSLWNLVVKTLAAACAKEGNLLIFNPLATPTQRVVKTTLYSRAENITMTYQGQPIPFYVLKRDILPGGTAISLTADGECETPLPPYFRWQVALQTPVLPSVGYLSINVEDNPAPFREPEQTKGSEIENAHYRLTLNDGTLTLHDKRSGRCIPSFFTLEDCADAGDSYDFSPLAGDTPTRCSHFTLVDRLKTPLVEKLVVGATLLLPPDLAGRQENTRTPLSIRLVCELRHDDPNLYVESTLENSHCDHRLRLLIGSDIHTRHAIASQPFAIIERETGCNAQDWQEHYREMPVDIETSEGIIAIAEAGKALVVNSRGMKEFQIIGSEPATIALTLFKATGVLGRNDLDWRPGRASGINNTVVETPDAQLLKPLCFSFTVALADNAGHLTLRQLENQAAGQPFTYQRQTLHTLDHRLDRFSLRLPERRLPAEFSLLTLPEPLILSALPHAQQLHGTVVRVFNAGTQPVPVPESLAALRQINYLEEPVQPVTAIPPFATCDFLLEA</sequence>
<evidence type="ECO:0000256" key="4">
    <source>
        <dbReference type="ARBA" id="ARBA00023295"/>
    </source>
</evidence>
<accession>A0ABY0AQC0</accession>
<dbReference type="Gene3D" id="3.20.110.10">
    <property type="entry name" value="Glycoside hydrolase 38, N terminal domain"/>
    <property type="match status" value="1"/>
</dbReference>
<protein>
    <submittedName>
        <fullName evidence="6">Alpha-mannosidase</fullName>
    </submittedName>
</protein>
<evidence type="ECO:0000259" key="5">
    <source>
        <dbReference type="SMART" id="SM00872"/>
    </source>
</evidence>
<dbReference type="EMBL" id="RXRX01000009">
    <property type="protein sequence ID" value="RTN22812.1"/>
    <property type="molecule type" value="Genomic_DNA"/>
</dbReference>
<dbReference type="InterPro" id="IPR027291">
    <property type="entry name" value="Glyco_hydro_38_N_sf"/>
</dbReference>
<dbReference type="InterPro" id="IPR015341">
    <property type="entry name" value="Glyco_hydro_38_cen"/>
</dbReference>
<evidence type="ECO:0000256" key="3">
    <source>
        <dbReference type="ARBA" id="ARBA00022801"/>
    </source>
</evidence>
<dbReference type="SUPFAM" id="SSF88713">
    <property type="entry name" value="Glycoside hydrolase/deacetylase"/>
    <property type="match status" value="1"/>
</dbReference>
<dbReference type="InterPro" id="IPR028995">
    <property type="entry name" value="Glyco_hydro_57/38_cen_sf"/>
</dbReference>
<evidence type="ECO:0000313" key="7">
    <source>
        <dbReference type="Proteomes" id="UP000278241"/>
    </source>
</evidence>
<organism evidence="6 7">
    <name type="scientific">Enterobacter quasimori</name>
    <dbReference type="NCBI Taxonomy" id="2838947"/>
    <lineage>
        <taxon>Bacteria</taxon>
        <taxon>Pseudomonadati</taxon>
        <taxon>Pseudomonadota</taxon>
        <taxon>Gammaproteobacteria</taxon>
        <taxon>Enterobacterales</taxon>
        <taxon>Enterobacteriaceae</taxon>
        <taxon>Enterobacter</taxon>
    </lineage>
</organism>
<dbReference type="Gene3D" id="2.70.98.30">
    <property type="entry name" value="Golgi alpha-mannosidase II, domain 4"/>
    <property type="match status" value="1"/>
</dbReference>
<dbReference type="InterPro" id="IPR011013">
    <property type="entry name" value="Gal_mutarotase_sf_dom"/>
</dbReference>
<dbReference type="Pfam" id="PF01074">
    <property type="entry name" value="Glyco_hydro_38N"/>
    <property type="match status" value="1"/>
</dbReference>
<keyword evidence="7" id="KW-1185">Reference proteome</keyword>
<dbReference type="InterPro" id="IPR011330">
    <property type="entry name" value="Glyco_hydro/deAcase_b/a-brl"/>
</dbReference>